<dbReference type="RefSeq" id="WP_158078835.1">
    <property type="nucleotide sequence ID" value="NZ_LZZM01000233.1"/>
</dbReference>
<dbReference type="AlphaFoldDB" id="A0A1S8T0T6"/>
<dbReference type="SUPFAM" id="SSF53098">
    <property type="entry name" value="Ribonuclease H-like"/>
    <property type="match status" value="1"/>
</dbReference>
<dbReference type="InterPro" id="IPR036397">
    <property type="entry name" value="RNaseH_sf"/>
</dbReference>
<accession>A0A1S8T0T6</accession>
<comment type="caution">
    <text evidence="2">The sequence shown here is derived from an EMBL/GenBank/DDBJ whole genome shotgun (WGS) entry which is preliminary data.</text>
</comment>
<evidence type="ECO:0000313" key="3">
    <source>
        <dbReference type="Proteomes" id="UP000190890"/>
    </source>
</evidence>
<dbReference type="InterPro" id="IPR012337">
    <property type="entry name" value="RNaseH-like_sf"/>
</dbReference>
<protein>
    <recommendedName>
        <fullName evidence="1">Integrase catalytic domain-containing protein</fullName>
    </recommendedName>
</protein>
<keyword evidence="3" id="KW-1185">Reference proteome</keyword>
<dbReference type="Proteomes" id="UP000190890">
    <property type="component" value="Unassembled WGS sequence"/>
</dbReference>
<dbReference type="PANTHER" id="PTHR46889">
    <property type="entry name" value="TRANSPOSASE INSF FOR INSERTION SEQUENCE IS3B-RELATED"/>
    <property type="match status" value="1"/>
</dbReference>
<dbReference type="PANTHER" id="PTHR46889:SF4">
    <property type="entry name" value="TRANSPOSASE INSO FOR INSERTION SEQUENCE ELEMENT IS911B-RELATED"/>
    <property type="match status" value="1"/>
</dbReference>
<dbReference type="Gene3D" id="3.30.420.10">
    <property type="entry name" value="Ribonuclease H-like superfamily/Ribonuclease H"/>
    <property type="match status" value="1"/>
</dbReference>
<dbReference type="InterPro" id="IPR001584">
    <property type="entry name" value="Integrase_cat-core"/>
</dbReference>
<name>A0A1S8T0T6_9CLOT</name>
<sequence length="80" mass="9479">MNNINATQSMSRVGRCIDNGPMEGFWGILKSEMYHLRKFNTYVELEQAINEYIDFYNTKRLQKKLKDMAPIEYRSHTLSV</sequence>
<dbReference type="EMBL" id="LZZM01000233">
    <property type="protein sequence ID" value="OOM71283.1"/>
    <property type="molecule type" value="Genomic_DNA"/>
</dbReference>
<dbReference type="InterPro" id="IPR050900">
    <property type="entry name" value="Transposase_IS3/IS150/IS904"/>
</dbReference>
<gene>
    <name evidence="2" type="ORF">CLPUN_50180</name>
</gene>
<reference evidence="2 3" key="1">
    <citation type="submission" date="2016-05" db="EMBL/GenBank/DDBJ databases">
        <title>Microbial solvent formation.</title>
        <authorList>
            <person name="Poehlein A."/>
            <person name="Montoya Solano J.D."/>
            <person name="Flitsch S."/>
            <person name="Krabben P."/>
            <person name="Duerre P."/>
            <person name="Daniel R."/>
        </authorList>
    </citation>
    <scope>NUCLEOTIDE SEQUENCE [LARGE SCALE GENOMIC DNA]</scope>
    <source>
        <strain evidence="2 3">DSM 2619</strain>
    </source>
</reference>
<evidence type="ECO:0000259" key="1">
    <source>
        <dbReference type="Pfam" id="PF13333"/>
    </source>
</evidence>
<evidence type="ECO:0000313" key="2">
    <source>
        <dbReference type="EMBL" id="OOM71283.1"/>
    </source>
</evidence>
<organism evidence="2 3">
    <name type="scientific">Clostridium puniceum</name>
    <dbReference type="NCBI Taxonomy" id="29367"/>
    <lineage>
        <taxon>Bacteria</taxon>
        <taxon>Bacillati</taxon>
        <taxon>Bacillota</taxon>
        <taxon>Clostridia</taxon>
        <taxon>Eubacteriales</taxon>
        <taxon>Clostridiaceae</taxon>
        <taxon>Clostridium</taxon>
    </lineage>
</organism>
<dbReference type="OrthoDB" id="9775203at2"/>
<dbReference type="GO" id="GO:0015074">
    <property type="term" value="P:DNA integration"/>
    <property type="evidence" value="ECO:0007669"/>
    <property type="project" value="InterPro"/>
</dbReference>
<dbReference type="STRING" id="29367.CLPUN_50180"/>
<dbReference type="Pfam" id="PF13333">
    <property type="entry name" value="rve_2"/>
    <property type="match status" value="1"/>
</dbReference>
<proteinExistence type="predicted"/>
<dbReference type="GO" id="GO:0003676">
    <property type="term" value="F:nucleic acid binding"/>
    <property type="evidence" value="ECO:0007669"/>
    <property type="project" value="InterPro"/>
</dbReference>
<feature type="domain" description="Integrase catalytic" evidence="1">
    <location>
        <begin position="23"/>
        <end position="78"/>
    </location>
</feature>